<accession>A0AAD7HVT9</accession>
<dbReference type="AlphaFoldDB" id="A0AAD7HVT9"/>
<comment type="caution">
    <text evidence="2">The sequence shown here is derived from an EMBL/GenBank/DDBJ whole genome shotgun (WGS) entry which is preliminary data.</text>
</comment>
<sequence length="404" mass="43976">MFHIPELTDQVIDHLHADVTSLRNCALVARSWVPAAQFHIFFSVNIKHDATCRLLCDILAVSPHIARYIRNIYIYFEVTRPSFSSLLDLRLPEPRRLSIVNCPHTDELALIRHLIELPSLTDIRFFSGTSVSRAQLDYLARTRTLTTKLGHLLLYSASDTPAPEDEDGLPCADPLNLSALNVSGDATLVTHILADPDGPINLRTIEALTFDTNDIGCLQRLLTVCGADLVVLEILISSPTLASHIHIGSSTIPFLIDLLLYDITAPTLPAVLALLSQLDPRTAALRTLRLAPADSSSVETVSLSHAQHSPFSPTPTNESTWRTIDAALGALPHLVRVDVDVDVDVDGGTVQAFKACFPTLVRKDILKLNITINVLPADPKSRSPPASESADVQDGEGELPLGAF</sequence>
<dbReference type="Proteomes" id="UP001215598">
    <property type="component" value="Unassembled WGS sequence"/>
</dbReference>
<evidence type="ECO:0000313" key="3">
    <source>
        <dbReference type="Proteomes" id="UP001215598"/>
    </source>
</evidence>
<evidence type="ECO:0000313" key="2">
    <source>
        <dbReference type="EMBL" id="KAJ7728483.1"/>
    </source>
</evidence>
<feature type="region of interest" description="Disordered" evidence="1">
    <location>
        <begin position="377"/>
        <end position="404"/>
    </location>
</feature>
<evidence type="ECO:0000256" key="1">
    <source>
        <dbReference type="SAM" id="MobiDB-lite"/>
    </source>
</evidence>
<reference evidence="2" key="1">
    <citation type="submission" date="2023-03" db="EMBL/GenBank/DDBJ databases">
        <title>Massive genome expansion in bonnet fungi (Mycena s.s.) driven by repeated elements and novel gene families across ecological guilds.</title>
        <authorList>
            <consortium name="Lawrence Berkeley National Laboratory"/>
            <person name="Harder C.B."/>
            <person name="Miyauchi S."/>
            <person name="Viragh M."/>
            <person name="Kuo A."/>
            <person name="Thoen E."/>
            <person name="Andreopoulos B."/>
            <person name="Lu D."/>
            <person name="Skrede I."/>
            <person name="Drula E."/>
            <person name="Henrissat B."/>
            <person name="Morin E."/>
            <person name="Kohler A."/>
            <person name="Barry K."/>
            <person name="LaButti K."/>
            <person name="Morin E."/>
            <person name="Salamov A."/>
            <person name="Lipzen A."/>
            <person name="Mereny Z."/>
            <person name="Hegedus B."/>
            <person name="Baldrian P."/>
            <person name="Stursova M."/>
            <person name="Weitz H."/>
            <person name="Taylor A."/>
            <person name="Grigoriev I.V."/>
            <person name="Nagy L.G."/>
            <person name="Martin F."/>
            <person name="Kauserud H."/>
        </authorList>
    </citation>
    <scope>NUCLEOTIDE SEQUENCE</scope>
    <source>
        <strain evidence="2">CBHHK182m</strain>
    </source>
</reference>
<organism evidence="2 3">
    <name type="scientific">Mycena metata</name>
    <dbReference type="NCBI Taxonomy" id="1033252"/>
    <lineage>
        <taxon>Eukaryota</taxon>
        <taxon>Fungi</taxon>
        <taxon>Dikarya</taxon>
        <taxon>Basidiomycota</taxon>
        <taxon>Agaricomycotina</taxon>
        <taxon>Agaricomycetes</taxon>
        <taxon>Agaricomycetidae</taxon>
        <taxon>Agaricales</taxon>
        <taxon>Marasmiineae</taxon>
        <taxon>Mycenaceae</taxon>
        <taxon>Mycena</taxon>
    </lineage>
</organism>
<proteinExistence type="predicted"/>
<name>A0AAD7HVT9_9AGAR</name>
<dbReference type="EMBL" id="JARKIB010000172">
    <property type="protein sequence ID" value="KAJ7728483.1"/>
    <property type="molecule type" value="Genomic_DNA"/>
</dbReference>
<keyword evidence="3" id="KW-1185">Reference proteome</keyword>
<gene>
    <name evidence="2" type="ORF">B0H16DRAFT_241776</name>
</gene>
<protein>
    <submittedName>
        <fullName evidence="2">Uncharacterized protein</fullName>
    </submittedName>
</protein>